<feature type="region of interest" description="Disordered" evidence="1">
    <location>
        <begin position="107"/>
        <end position="133"/>
    </location>
</feature>
<feature type="compositionally biased region" description="Pro residues" evidence="1">
    <location>
        <begin position="361"/>
        <end position="378"/>
    </location>
</feature>
<feature type="compositionally biased region" description="Low complexity" evidence="1">
    <location>
        <begin position="328"/>
        <end position="343"/>
    </location>
</feature>
<evidence type="ECO:0000259" key="2">
    <source>
        <dbReference type="SMART" id="SM00731"/>
    </source>
</evidence>
<dbReference type="PANTHER" id="PTHR23099">
    <property type="entry name" value="TRANSCRIPTIONAL REGULATOR"/>
    <property type="match status" value="1"/>
</dbReference>
<feature type="region of interest" description="Disordered" evidence="1">
    <location>
        <begin position="306"/>
        <end position="402"/>
    </location>
</feature>
<name>E5A428_LEPMJ</name>
<protein>
    <recommendedName>
        <fullName evidence="2">SprT-like domain-containing protein</fullName>
    </recommendedName>
</protein>
<feature type="compositionally biased region" description="Polar residues" evidence="1">
    <location>
        <begin position="275"/>
        <end position="284"/>
    </location>
</feature>
<dbReference type="GO" id="GO:0005634">
    <property type="term" value="C:nucleus"/>
    <property type="evidence" value="ECO:0007669"/>
    <property type="project" value="TreeGrafter"/>
</dbReference>
<evidence type="ECO:0000313" key="4">
    <source>
        <dbReference type="Proteomes" id="UP000002668"/>
    </source>
</evidence>
<feature type="region of interest" description="Disordered" evidence="1">
    <location>
        <begin position="446"/>
        <end position="488"/>
    </location>
</feature>
<keyword evidence="4" id="KW-1185">Reference proteome</keyword>
<gene>
    <name evidence="3" type="ORF">LEMA_P097820.1</name>
</gene>
<dbReference type="Proteomes" id="UP000002668">
    <property type="component" value="Genome"/>
</dbReference>
<dbReference type="OrthoDB" id="20772at2759"/>
<feature type="compositionally biased region" description="Acidic residues" evidence="1">
    <location>
        <begin position="241"/>
        <end position="255"/>
    </location>
</feature>
<dbReference type="HOGENOM" id="CLU_012966_3_2_1"/>
<dbReference type="PANTHER" id="PTHR23099:SF0">
    <property type="entry name" value="GERM CELL NUCLEAR ACIDIC PROTEIN"/>
    <property type="match status" value="1"/>
</dbReference>
<accession>E5A428</accession>
<dbReference type="Pfam" id="PF10263">
    <property type="entry name" value="SprT-like"/>
    <property type="match status" value="1"/>
</dbReference>
<dbReference type="InterPro" id="IPR006640">
    <property type="entry name" value="SprT-like_domain"/>
</dbReference>
<evidence type="ECO:0000256" key="1">
    <source>
        <dbReference type="SAM" id="MobiDB-lite"/>
    </source>
</evidence>
<evidence type="ECO:0000313" key="3">
    <source>
        <dbReference type="EMBL" id="CBX98373.1"/>
    </source>
</evidence>
<feature type="region of interest" description="Disordered" evidence="1">
    <location>
        <begin position="145"/>
        <end position="294"/>
    </location>
</feature>
<dbReference type="InterPro" id="IPR035240">
    <property type="entry name" value="SprT_Zn_ribbon"/>
</dbReference>
<dbReference type="eggNOG" id="KOG3854">
    <property type="taxonomic scope" value="Eukaryota"/>
</dbReference>
<feature type="compositionally biased region" description="Polar residues" evidence="1">
    <location>
        <begin position="469"/>
        <end position="481"/>
    </location>
</feature>
<dbReference type="AlphaFoldDB" id="E5A428"/>
<feature type="region of interest" description="Disordered" evidence="1">
    <location>
        <begin position="694"/>
        <end position="713"/>
    </location>
</feature>
<feature type="compositionally biased region" description="Acidic residues" evidence="1">
    <location>
        <begin position="208"/>
        <end position="221"/>
    </location>
</feature>
<dbReference type="STRING" id="985895.E5A428"/>
<dbReference type="Pfam" id="PF17283">
    <property type="entry name" value="Zn_ribbon_SprT"/>
    <property type="match status" value="1"/>
</dbReference>
<reference evidence="4" key="1">
    <citation type="journal article" date="2011" name="Nat. Commun.">
        <title>Effector diversification within compartments of the Leptosphaeria maculans genome affected by Repeat-Induced Point mutations.</title>
        <authorList>
            <person name="Rouxel T."/>
            <person name="Grandaubert J."/>
            <person name="Hane J.K."/>
            <person name="Hoede C."/>
            <person name="van de Wouw A.P."/>
            <person name="Couloux A."/>
            <person name="Dominguez V."/>
            <person name="Anthouard V."/>
            <person name="Bally P."/>
            <person name="Bourras S."/>
            <person name="Cozijnsen A.J."/>
            <person name="Ciuffetti L.M."/>
            <person name="Degrave A."/>
            <person name="Dilmaghani A."/>
            <person name="Duret L."/>
            <person name="Fudal I."/>
            <person name="Goodwin S.B."/>
            <person name="Gout L."/>
            <person name="Glaser N."/>
            <person name="Linglin J."/>
            <person name="Kema G.H.J."/>
            <person name="Lapalu N."/>
            <person name="Lawrence C.B."/>
            <person name="May K."/>
            <person name="Meyer M."/>
            <person name="Ollivier B."/>
            <person name="Poulain J."/>
            <person name="Schoch C.L."/>
            <person name="Simon A."/>
            <person name="Spatafora J.W."/>
            <person name="Stachowiak A."/>
            <person name="Turgeon B.G."/>
            <person name="Tyler B.M."/>
            <person name="Vincent D."/>
            <person name="Weissenbach J."/>
            <person name="Amselem J."/>
            <person name="Quesneville H."/>
            <person name="Oliver R.P."/>
            <person name="Wincker P."/>
            <person name="Balesdent M.-H."/>
            <person name="Howlett B.J."/>
        </authorList>
    </citation>
    <scope>NUCLEOTIDE SEQUENCE [LARGE SCALE GENOMIC DNA]</scope>
    <source>
        <strain evidence="4">JN3 / isolate v23.1.3 / race Av1-4-5-6-7-8</strain>
    </source>
</reference>
<dbReference type="OMA" id="HHCSIEL"/>
<dbReference type="SMART" id="SM00731">
    <property type="entry name" value="SprT"/>
    <property type="match status" value="1"/>
</dbReference>
<sequence length="785" mass="86861">MARLRKPSPYESTFAIPSKEARATRSSPRKATRSLRYADSSDEDDEIPVLIPKSSSRALRQADSPSHNIIPYPIPHSCESDALTPRKQRVLRPIESNSRLLREPSAESLAKLERRGRRVRSGTMDTNLGKRTGLLYAKSLARSVAKKQAEKGRAGLLEDSQTQEDSEQPWGDEEPEQQLEEDLGVEAEEEHETSLLCGDEILQQTEDSPADEESSETDEGEPVVTIKQRRRQQAVRRVVSDSDDDDESEEMDEEKEQCIPQPLPPISLRQKETAVDQQAPTLTSMRPPHRKGKSTISNWAQEVVDLTSSPEPPASFILPPPTRTRTESFAASSRPTSSMSSGALAILTYSPTPTKQRSPHKAPPISRPGTPPLAPPSPTKLVSPSKKKPAIPKATDLHGRPSLDDFWNPAAVNEWNEHHSPVKPLVSPKKQKWREDIVKMMEGVALEDSGDEGYESPTTASPKKKPTARSPTKKQQQTTAASIDATPDVKAIRAQRKAFADRKHDMAASFLAELDNTISQGRISALSAPTGGIKLIWSKTLKTTAGRANWRREQLRLRTGPLPTDTRLQIRHHCSIELAEKVIDDQDRLYNVLAHEFCHLATFMISEVRNQPHGADFKAWGRKASVAFAHLGVEVTTKHSYQIEYKYVWECIVCGYEFKRHSKSVDPARHSCGKCKGRLVQTKPTPRGAAAAAAASATGNGTAATVSGKQGPAESKSEYQNFVKVHFKRVKADLQREGKDAHMGRVMEVLGREYREAKARKAEKEKGKVGSELEGVEAALDGLKI</sequence>
<feature type="region of interest" description="Disordered" evidence="1">
    <location>
        <begin position="1"/>
        <end position="85"/>
    </location>
</feature>
<feature type="domain" description="SprT-like" evidence="2">
    <location>
        <begin position="509"/>
        <end position="682"/>
    </location>
</feature>
<dbReference type="GO" id="GO:0006950">
    <property type="term" value="P:response to stress"/>
    <property type="evidence" value="ECO:0007669"/>
    <property type="project" value="UniProtKB-ARBA"/>
</dbReference>
<feature type="compositionally biased region" description="Acidic residues" evidence="1">
    <location>
        <begin position="161"/>
        <end position="191"/>
    </location>
</feature>
<dbReference type="InParanoid" id="E5A428"/>
<feature type="compositionally biased region" description="Pro residues" evidence="1">
    <location>
        <begin position="310"/>
        <end position="322"/>
    </location>
</feature>
<dbReference type="EMBL" id="FP929133">
    <property type="protein sequence ID" value="CBX98373.1"/>
    <property type="molecule type" value="Genomic_DNA"/>
</dbReference>
<proteinExistence type="predicted"/>
<feature type="compositionally biased region" description="Low complexity" evidence="1">
    <location>
        <begin position="694"/>
        <end position="705"/>
    </location>
</feature>
<feature type="compositionally biased region" description="Polar residues" evidence="1">
    <location>
        <begin position="53"/>
        <end position="67"/>
    </location>
</feature>
<organism evidence="4">
    <name type="scientific">Leptosphaeria maculans (strain JN3 / isolate v23.1.3 / race Av1-4-5-6-7-8)</name>
    <name type="common">Blackleg fungus</name>
    <name type="synonym">Phoma lingam</name>
    <dbReference type="NCBI Taxonomy" id="985895"/>
    <lineage>
        <taxon>Eukaryota</taxon>
        <taxon>Fungi</taxon>
        <taxon>Dikarya</taxon>
        <taxon>Ascomycota</taxon>
        <taxon>Pezizomycotina</taxon>
        <taxon>Dothideomycetes</taxon>
        <taxon>Pleosporomycetidae</taxon>
        <taxon>Pleosporales</taxon>
        <taxon>Pleosporineae</taxon>
        <taxon>Leptosphaeriaceae</taxon>
        <taxon>Plenodomus</taxon>
        <taxon>Plenodomus lingam/Leptosphaeria maculans species complex</taxon>
    </lineage>
</organism>
<dbReference type="VEuPathDB" id="FungiDB:LEMA_P097820.1"/>
<dbReference type="GeneID" id="13286298"/>